<dbReference type="AlphaFoldDB" id="A0A0P1A7V8"/>
<keyword evidence="2" id="KW-1185">Reference proteome</keyword>
<evidence type="ECO:0000313" key="1">
    <source>
        <dbReference type="EMBL" id="CEG36769.1"/>
    </source>
</evidence>
<protein>
    <submittedName>
        <fullName evidence="1">Uncharacterized protein</fullName>
    </submittedName>
</protein>
<dbReference type="RefSeq" id="XP_024573138.1">
    <property type="nucleotide sequence ID" value="XM_024722019.1"/>
</dbReference>
<dbReference type="Proteomes" id="UP000054928">
    <property type="component" value="Unassembled WGS sequence"/>
</dbReference>
<reference evidence="2" key="1">
    <citation type="submission" date="2014-09" db="EMBL/GenBank/DDBJ databases">
        <authorList>
            <person name="Sharma Rahul"/>
            <person name="Thines Marco"/>
        </authorList>
    </citation>
    <scope>NUCLEOTIDE SEQUENCE [LARGE SCALE GENOMIC DNA]</scope>
</reference>
<dbReference type="EMBL" id="CCYD01000246">
    <property type="protein sequence ID" value="CEG36769.1"/>
    <property type="molecule type" value="Genomic_DNA"/>
</dbReference>
<dbReference type="GeneID" id="36399073"/>
<name>A0A0P1A7V8_PLAHL</name>
<sequence length="52" mass="5745">MDEVEVKLDTSAQQPLALEDETPNWQIMLPASVKGGSFNGVGVDDEQRIEEQ</sequence>
<accession>A0A0P1A7V8</accession>
<proteinExistence type="predicted"/>
<evidence type="ECO:0000313" key="2">
    <source>
        <dbReference type="Proteomes" id="UP000054928"/>
    </source>
</evidence>
<organism evidence="1 2">
    <name type="scientific">Plasmopara halstedii</name>
    <name type="common">Downy mildew of sunflower</name>
    <dbReference type="NCBI Taxonomy" id="4781"/>
    <lineage>
        <taxon>Eukaryota</taxon>
        <taxon>Sar</taxon>
        <taxon>Stramenopiles</taxon>
        <taxon>Oomycota</taxon>
        <taxon>Peronosporomycetes</taxon>
        <taxon>Peronosporales</taxon>
        <taxon>Peronosporaceae</taxon>
        <taxon>Plasmopara</taxon>
    </lineage>
</organism>